<evidence type="ECO:0000256" key="1">
    <source>
        <dbReference type="SAM" id="MobiDB-lite"/>
    </source>
</evidence>
<dbReference type="Proteomes" id="UP000095280">
    <property type="component" value="Unplaced"/>
</dbReference>
<accession>A0A1I8GRN3</accession>
<dbReference type="WBParaSite" id="maker-uti_cns_0002886-snap-gene-0.4-mRNA-1">
    <property type="protein sequence ID" value="maker-uti_cns_0002886-snap-gene-0.4-mRNA-1"/>
    <property type="gene ID" value="maker-uti_cns_0002886-snap-gene-0.4"/>
</dbReference>
<evidence type="ECO:0000313" key="3">
    <source>
        <dbReference type="WBParaSite" id="maker-uti_cns_0002886-snap-gene-0.4-mRNA-1"/>
    </source>
</evidence>
<keyword evidence="2" id="KW-1185">Reference proteome</keyword>
<reference evidence="3" key="1">
    <citation type="submission" date="2016-11" db="UniProtKB">
        <authorList>
            <consortium name="WormBaseParasite"/>
        </authorList>
    </citation>
    <scope>IDENTIFICATION</scope>
</reference>
<organism evidence="2 3">
    <name type="scientific">Macrostomum lignano</name>
    <dbReference type="NCBI Taxonomy" id="282301"/>
    <lineage>
        <taxon>Eukaryota</taxon>
        <taxon>Metazoa</taxon>
        <taxon>Spiralia</taxon>
        <taxon>Lophotrochozoa</taxon>
        <taxon>Platyhelminthes</taxon>
        <taxon>Rhabditophora</taxon>
        <taxon>Macrostomorpha</taxon>
        <taxon>Macrostomida</taxon>
        <taxon>Macrostomidae</taxon>
        <taxon>Macrostomum</taxon>
    </lineage>
</organism>
<name>A0A1I8GRN3_9PLAT</name>
<feature type="region of interest" description="Disordered" evidence="1">
    <location>
        <begin position="14"/>
        <end position="79"/>
    </location>
</feature>
<feature type="region of interest" description="Disordered" evidence="1">
    <location>
        <begin position="106"/>
        <end position="127"/>
    </location>
</feature>
<sequence>MRGLQIVFQAIRPPQPRLQLPRRRRQRRRDAVPGGHAAQEPMPAVPFRQVPGARHAARGSAARPRGRRPGRHVVAGSGPDRLPAAACVGVALLVGQSLVPRRPVASAPAAAQRLPVRPSVRPRPFGSPSEAAAAVAIDDVPAARRRLLHRRLGPRTAGRRC</sequence>
<dbReference type="AlphaFoldDB" id="A0A1I8GRN3"/>
<feature type="compositionally biased region" description="Low complexity" evidence="1">
    <location>
        <begin position="52"/>
        <end position="63"/>
    </location>
</feature>
<protein>
    <submittedName>
        <fullName evidence="3">Uncharacterized protein</fullName>
    </submittedName>
</protein>
<evidence type="ECO:0000313" key="2">
    <source>
        <dbReference type="Proteomes" id="UP000095280"/>
    </source>
</evidence>
<proteinExistence type="predicted"/>